<accession>A0ABT5TVH4</accession>
<feature type="non-terminal residue" evidence="2">
    <location>
        <position position="150"/>
    </location>
</feature>
<keyword evidence="3" id="KW-1185">Reference proteome</keyword>
<reference evidence="2" key="1">
    <citation type="submission" date="2023-02" db="EMBL/GenBank/DDBJ databases">
        <title>Georgenia sp.10Sc9-8, isolated from a soil sample collected from the Taklamakan desert.</title>
        <authorList>
            <person name="Liu S."/>
        </authorList>
    </citation>
    <scope>NUCLEOTIDE SEQUENCE</scope>
    <source>
        <strain evidence="2">10Sc9-8</strain>
    </source>
</reference>
<comment type="caution">
    <text evidence="2">The sequence shown here is derived from an EMBL/GenBank/DDBJ whole genome shotgun (WGS) entry which is preliminary data.</text>
</comment>
<dbReference type="Pfam" id="PF09852">
    <property type="entry name" value="DUF2079"/>
    <property type="match status" value="1"/>
</dbReference>
<protein>
    <submittedName>
        <fullName evidence="2">DUF2079 domain-containing protein</fullName>
    </submittedName>
</protein>
<proteinExistence type="predicted"/>
<feature type="transmembrane region" description="Helical" evidence="1">
    <location>
        <begin position="127"/>
        <end position="149"/>
    </location>
</feature>
<keyword evidence="1" id="KW-0472">Membrane</keyword>
<sequence>MRRGTEPGARRGAAPRVDAWLLAAVTGALYVLYAVLQWRRLEVPSWDLGIFTQLAERYAHLQPPIVPIKGEGFNLLGDHFHPALVVLGPLYRLFPSGLTLLVLQAVLLALSVVPLTRVAQVVLGRGWGLALGTAYALSWGLQGAVAAQFH</sequence>
<dbReference type="InterPro" id="IPR018650">
    <property type="entry name" value="STSV1_Orf64"/>
</dbReference>
<evidence type="ECO:0000313" key="2">
    <source>
        <dbReference type="EMBL" id="MDD9206063.1"/>
    </source>
</evidence>
<evidence type="ECO:0000313" key="3">
    <source>
        <dbReference type="Proteomes" id="UP001165561"/>
    </source>
</evidence>
<name>A0ABT5TVH4_9MICO</name>
<feature type="transmembrane region" description="Helical" evidence="1">
    <location>
        <begin position="93"/>
        <end position="115"/>
    </location>
</feature>
<evidence type="ECO:0000256" key="1">
    <source>
        <dbReference type="SAM" id="Phobius"/>
    </source>
</evidence>
<keyword evidence="1" id="KW-0812">Transmembrane</keyword>
<feature type="transmembrane region" description="Helical" evidence="1">
    <location>
        <begin position="20"/>
        <end position="38"/>
    </location>
</feature>
<dbReference type="EMBL" id="JARACI010000765">
    <property type="protein sequence ID" value="MDD9206063.1"/>
    <property type="molecule type" value="Genomic_DNA"/>
</dbReference>
<gene>
    <name evidence="2" type="ORF">PU560_06205</name>
</gene>
<dbReference type="Proteomes" id="UP001165561">
    <property type="component" value="Unassembled WGS sequence"/>
</dbReference>
<organism evidence="2 3">
    <name type="scientific">Georgenia halotolerans</name>
    <dbReference type="NCBI Taxonomy" id="3028317"/>
    <lineage>
        <taxon>Bacteria</taxon>
        <taxon>Bacillati</taxon>
        <taxon>Actinomycetota</taxon>
        <taxon>Actinomycetes</taxon>
        <taxon>Micrococcales</taxon>
        <taxon>Bogoriellaceae</taxon>
        <taxon>Georgenia</taxon>
    </lineage>
</organism>
<keyword evidence="1" id="KW-1133">Transmembrane helix</keyword>